<reference evidence="1 2" key="1">
    <citation type="submission" date="2019-05" db="EMBL/GenBank/DDBJ databases">
        <title>Draft genome sequence of Pelagicola sp. DSW4-44.</title>
        <authorList>
            <person name="Oh J."/>
        </authorList>
    </citation>
    <scope>NUCLEOTIDE SEQUENCE [LARGE SCALE GENOMIC DNA]</scope>
    <source>
        <strain evidence="1 2">DSW4-44</strain>
    </source>
</reference>
<dbReference type="EMBL" id="VAUA01000003">
    <property type="protein sequence ID" value="TLP66942.1"/>
    <property type="molecule type" value="Genomic_DNA"/>
</dbReference>
<dbReference type="Proteomes" id="UP000305041">
    <property type="component" value="Unassembled WGS sequence"/>
</dbReference>
<organism evidence="1 2">
    <name type="scientific">Parasedimentitalea maritima</name>
    <dbReference type="NCBI Taxonomy" id="2578117"/>
    <lineage>
        <taxon>Bacteria</taxon>
        <taxon>Pseudomonadati</taxon>
        <taxon>Pseudomonadota</taxon>
        <taxon>Alphaproteobacteria</taxon>
        <taxon>Rhodobacterales</taxon>
        <taxon>Paracoccaceae</taxon>
        <taxon>Parasedimentitalea</taxon>
    </lineage>
</organism>
<gene>
    <name evidence="1" type="ORF">FEE96_06200</name>
</gene>
<dbReference type="Gene3D" id="1.10.10.1400">
    <property type="entry name" value="Terminase, small subunit, N-terminal DNA-binding domain, HTH motif"/>
    <property type="match status" value="1"/>
</dbReference>
<dbReference type="Pfam" id="PF03592">
    <property type="entry name" value="Terminase_2"/>
    <property type="match status" value="1"/>
</dbReference>
<sequence>MAKADYAKRHAFATAYAELGNASKAARFAGVPSTSAHSMGYKWLRDPHVASMIKEALDERLKSLSPTALQVIEQLMVCEMTPPHTRLQAARDVLDRLGWIPPKRQDAVMPTEQKDITELTRAELEALASGDPYIRLDDDALEFLHHSYQKHS</sequence>
<proteinExistence type="predicted"/>
<evidence type="ECO:0000313" key="1">
    <source>
        <dbReference type="EMBL" id="TLP66942.1"/>
    </source>
</evidence>
<name>A0ABY2UWE4_9RHOB</name>
<evidence type="ECO:0008006" key="3">
    <source>
        <dbReference type="Google" id="ProtNLM"/>
    </source>
</evidence>
<accession>A0ABY2UWE4</accession>
<keyword evidence="2" id="KW-1185">Reference proteome</keyword>
<dbReference type="InterPro" id="IPR005335">
    <property type="entry name" value="Terminase_ssu"/>
</dbReference>
<protein>
    <recommendedName>
        <fullName evidence="3">Terminase small subunit</fullName>
    </recommendedName>
</protein>
<dbReference type="RefSeq" id="WP_138162163.1">
    <property type="nucleotide sequence ID" value="NZ_VAUA01000003.1"/>
</dbReference>
<dbReference type="InterPro" id="IPR038713">
    <property type="entry name" value="Terminase_Gp1_N_sf"/>
</dbReference>
<evidence type="ECO:0000313" key="2">
    <source>
        <dbReference type="Proteomes" id="UP000305041"/>
    </source>
</evidence>
<comment type="caution">
    <text evidence="1">The sequence shown here is derived from an EMBL/GenBank/DDBJ whole genome shotgun (WGS) entry which is preliminary data.</text>
</comment>